<dbReference type="RefSeq" id="WP_151469468.1">
    <property type="nucleotide sequence ID" value="NZ_WBKG01000009.1"/>
</dbReference>
<dbReference type="GO" id="GO:0016887">
    <property type="term" value="F:ATP hydrolysis activity"/>
    <property type="evidence" value="ECO:0007669"/>
    <property type="project" value="InterPro"/>
</dbReference>
<evidence type="ECO:0000256" key="2">
    <source>
        <dbReference type="ARBA" id="ARBA00022448"/>
    </source>
</evidence>
<dbReference type="AlphaFoldDB" id="A0A7J5DHP0"/>
<dbReference type="InterPro" id="IPR050319">
    <property type="entry name" value="ABC_transp_ATP-bind"/>
</dbReference>
<feature type="domain" description="ABC transporter" evidence="6">
    <location>
        <begin position="33"/>
        <end position="280"/>
    </location>
</feature>
<dbReference type="Gene3D" id="3.40.50.300">
    <property type="entry name" value="P-loop containing nucleotide triphosphate hydrolases"/>
    <property type="match status" value="2"/>
</dbReference>
<keyword evidence="8" id="KW-1185">Reference proteome</keyword>
<reference evidence="7 8" key="1">
    <citation type="submission" date="2019-09" db="EMBL/GenBank/DDBJ databases">
        <title>Isolation and identification of active actinomycetes.</title>
        <authorList>
            <person name="Yu Z."/>
            <person name="Han C."/>
            <person name="Yu B."/>
        </authorList>
    </citation>
    <scope>NUCLEOTIDE SEQUENCE [LARGE SCALE GENOMIC DNA]</scope>
    <source>
        <strain evidence="7 8">NEAU-H2</strain>
    </source>
</reference>
<keyword evidence="2" id="KW-0813">Transport</keyword>
<dbReference type="SUPFAM" id="SSF52540">
    <property type="entry name" value="P-loop containing nucleoside triphosphate hydrolases"/>
    <property type="match status" value="2"/>
</dbReference>
<dbReference type="PANTHER" id="PTHR43776">
    <property type="entry name" value="TRANSPORT ATP-BINDING PROTEIN"/>
    <property type="match status" value="1"/>
</dbReference>
<dbReference type="InterPro" id="IPR003593">
    <property type="entry name" value="AAA+_ATPase"/>
</dbReference>
<evidence type="ECO:0000259" key="6">
    <source>
        <dbReference type="PROSITE" id="PS50893"/>
    </source>
</evidence>
<dbReference type="Pfam" id="PF08352">
    <property type="entry name" value="oligo_HPY"/>
    <property type="match status" value="2"/>
</dbReference>
<dbReference type="NCBIfam" id="NF008453">
    <property type="entry name" value="PRK11308.1"/>
    <property type="match status" value="2"/>
</dbReference>
<dbReference type="Proteomes" id="UP000442990">
    <property type="component" value="Unassembled WGS sequence"/>
</dbReference>
<dbReference type="InterPro" id="IPR013563">
    <property type="entry name" value="Oligopep_ABC_C"/>
</dbReference>
<dbReference type="PROSITE" id="PS50893">
    <property type="entry name" value="ABC_TRANSPORTER_2"/>
    <property type="match status" value="2"/>
</dbReference>
<dbReference type="PANTHER" id="PTHR43776:SF7">
    <property type="entry name" value="D,D-DIPEPTIDE TRANSPORT ATP-BINDING PROTEIN DDPF-RELATED"/>
    <property type="match status" value="1"/>
</dbReference>
<dbReference type="GO" id="GO:0055085">
    <property type="term" value="P:transmembrane transport"/>
    <property type="evidence" value="ECO:0007669"/>
    <property type="project" value="UniProtKB-ARBA"/>
</dbReference>
<feature type="region of interest" description="Disordered" evidence="5">
    <location>
        <begin position="1"/>
        <end position="25"/>
    </location>
</feature>
<dbReference type="EMBL" id="WBKG01000009">
    <property type="protein sequence ID" value="KAB1988151.1"/>
    <property type="molecule type" value="Genomic_DNA"/>
</dbReference>
<dbReference type="InterPro" id="IPR017871">
    <property type="entry name" value="ABC_transporter-like_CS"/>
</dbReference>
<evidence type="ECO:0000256" key="3">
    <source>
        <dbReference type="ARBA" id="ARBA00022741"/>
    </source>
</evidence>
<feature type="compositionally biased region" description="Gly residues" evidence="5">
    <location>
        <begin position="1"/>
        <end position="10"/>
    </location>
</feature>
<dbReference type="GO" id="GO:0015833">
    <property type="term" value="P:peptide transport"/>
    <property type="evidence" value="ECO:0007669"/>
    <property type="project" value="InterPro"/>
</dbReference>
<accession>A0A7J5DHP0</accession>
<evidence type="ECO:0000256" key="1">
    <source>
        <dbReference type="ARBA" id="ARBA00005417"/>
    </source>
</evidence>
<dbReference type="InterPro" id="IPR027417">
    <property type="entry name" value="P-loop_NTPase"/>
</dbReference>
<evidence type="ECO:0000256" key="5">
    <source>
        <dbReference type="SAM" id="MobiDB-lite"/>
    </source>
</evidence>
<proteinExistence type="inferred from homology"/>
<gene>
    <name evidence="7" type="ORF">F8144_13015</name>
</gene>
<keyword evidence="3" id="KW-0547">Nucleotide-binding</keyword>
<comment type="similarity">
    <text evidence="1">Belongs to the ABC transporter superfamily.</text>
</comment>
<evidence type="ECO:0000313" key="7">
    <source>
        <dbReference type="EMBL" id="KAB1988151.1"/>
    </source>
</evidence>
<comment type="caution">
    <text evidence="7">The sequence shown here is derived from an EMBL/GenBank/DDBJ whole genome shotgun (WGS) entry which is preliminary data.</text>
</comment>
<dbReference type="FunFam" id="3.40.50.300:FF:000016">
    <property type="entry name" value="Oligopeptide ABC transporter ATP-binding component"/>
    <property type="match status" value="1"/>
</dbReference>
<dbReference type="PROSITE" id="PS00211">
    <property type="entry name" value="ABC_TRANSPORTER_1"/>
    <property type="match status" value="1"/>
</dbReference>
<organism evidence="7 8">
    <name type="scientific">Streptomyces triticiradicis</name>
    <dbReference type="NCBI Taxonomy" id="2651189"/>
    <lineage>
        <taxon>Bacteria</taxon>
        <taxon>Bacillati</taxon>
        <taxon>Actinomycetota</taxon>
        <taxon>Actinomycetes</taxon>
        <taxon>Kitasatosporales</taxon>
        <taxon>Streptomycetaceae</taxon>
        <taxon>Streptomyces</taxon>
    </lineage>
</organism>
<evidence type="ECO:0000313" key="8">
    <source>
        <dbReference type="Proteomes" id="UP000442990"/>
    </source>
</evidence>
<protein>
    <submittedName>
        <fullName evidence="7">ABC transporter ATP-binding protein</fullName>
    </submittedName>
</protein>
<name>A0A7J5DHP0_9ACTN</name>
<dbReference type="InterPro" id="IPR003439">
    <property type="entry name" value="ABC_transporter-like_ATP-bd"/>
</dbReference>
<dbReference type="NCBIfam" id="TIGR01727">
    <property type="entry name" value="oligo_HPY"/>
    <property type="match status" value="1"/>
</dbReference>
<dbReference type="GO" id="GO:0005524">
    <property type="term" value="F:ATP binding"/>
    <property type="evidence" value="ECO:0007669"/>
    <property type="project" value="UniProtKB-KW"/>
</dbReference>
<dbReference type="SMART" id="SM00382">
    <property type="entry name" value="AAA"/>
    <property type="match status" value="2"/>
</dbReference>
<dbReference type="CDD" id="cd03257">
    <property type="entry name" value="ABC_NikE_OppD_transporters"/>
    <property type="match status" value="2"/>
</dbReference>
<evidence type="ECO:0000256" key="4">
    <source>
        <dbReference type="ARBA" id="ARBA00022840"/>
    </source>
</evidence>
<feature type="domain" description="ABC transporter" evidence="6">
    <location>
        <begin position="387"/>
        <end position="631"/>
    </location>
</feature>
<dbReference type="Pfam" id="PF00005">
    <property type="entry name" value="ABC_tran"/>
    <property type="match status" value="2"/>
</dbReference>
<keyword evidence="4 7" id="KW-0067">ATP-binding</keyword>
<feature type="compositionally biased region" description="Low complexity" evidence="5">
    <location>
        <begin position="16"/>
        <end position="25"/>
    </location>
</feature>
<sequence>MTGQTTGGIAGDTTDRAAGAADGPADAGPLLSVRDLSVEFDTRHGPVRAVRGVDLALRSGQCLAVVGESGSGKSVTARTLVGLAGRNATVRAAELGFEGADLRRNGEQQWRRLRGARIGFVLQDALSSLDPLRRVGDEIAEPLAVHGLLNRRERTARVVDLLTDVGVPEAALRARQYPHELSGGLRQRALIASAIAAGPPLLIADEPTTALDATVQAQVLDLLAARRDDGAAVLLISHDLTVVGRMADHIAVMYAGLVVEEGPAERLLNRPSHPYTVDLLAAAPSFDRAARPSRRTAGLVLAPPADGPGCPYSTRCALADSRCRAELPPLLPLPRKGPPPVDGAETGGTVRCWHAGEIPAGATRDDGAVAEAAPGPSPSEGQAEPLIDARELVKRFRSPDRTWRHAVDGVSFRLRPGEALGVVGESGSGKTTLAHLVTGMLAPDEGTVRLDGEAWSEATERERRPRRSRVQTVQQNPLESFDPRFSVERIVGEALGRPGRRAAAAERRRITELLHRVGLDGSVLQRRGAELSGGQRQRVAIARALAPEPEVIVCDEPVSALDVSVQAQILDLFASLRGDLGVALLFISHDLGVIREVCDRVLVMKDGKVVEEGDVARVFDAPRHPYTQALLAALTRTAALAGSSRAYVPARVALPGEPSGTELL</sequence>